<feature type="compositionally biased region" description="Basic and acidic residues" evidence="1">
    <location>
        <begin position="34"/>
        <end position="44"/>
    </location>
</feature>
<keyword evidence="3" id="KW-1185">Reference proteome</keyword>
<accession>A0AAD5VL37</accession>
<feature type="region of interest" description="Disordered" evidence="1">
    <location>
        <begin position="138"/>
        <end position="168"/>
    </location>
</feature>
<feature type="compositionally biased region" description="Polar residues" evidence="1">
    <location>
        <begin position="147"/>
        <end position="157"/>
    </location>
</feature>
<feature type="compositionally biased region" description="Basic residues" evidence="1">
    <location>
        <begin position="221"/>
        <end position="233"/>
    </location>
</feature>
<feature type="region of interest" description="Disordered" evidence="1">
    <location>
        <begin position="72"/>
        <end position="99"/>
    </location>
</feature>
<feature type="region of interest" description="Disordered" evidence="1">
    <location>
        <begin position="201"/>
        <end position="233"/>
    </location>
</feature>
<name>A0AAD5VL37_9AGAR</name>
<proteinExistence type="predicted"/>
<sequence>MKSPLRPVNGDTVPPVPPLPSALVSTQNENEAPGEGKDGKEKKTPAWVVPKSGLPSGSDVSVRRLSIERKVFSPGRGWEDSAPGLGSGERGEGGGEEIQARRLRRASAPLPSVITATATVEPEVAASTKVKCTCGARDRTRIGGASNKGSSSTNTNARRGGGSSTEWTGDRIDIWIGRGKARVLYDDESVDTFLPLVVGAGVDSGPDTSGRKLTKGDNKGKGKKKWWKFGRGG</sequence>
<organism evidence="2 3">
    <name type="scientific">Leucocoprinus birnbaumii</name>
    <dbReference type="NCBI Taxonomy" id="56174"/>
    <lineage>
        <taxon>Eukaryota</taxon>
        <taxon>Fungi</taxon>
        <taxon>Dikarya</taxon>
        <taxon>Basidiomycota</taxon>
        <taxon>Agaricomycotina</taxon>
        <taxon>Agaricomycetes</taxon>
        <taxon>Agaricomycetidae</taxon>
        <taxon>Agaricales</taxon>
        <taxon>Agaricineae</taxon>
        <taxon>Agaricaceae</taxon>
        <taxon>Leucocoprinus</taxon>
    </lineage>
</organism>
<dbReference type="Proteomes" id="UP001213000">
    <property type="component" value="Unassembled WGS sequence"/>
</dbReference>
<evidence type="ECO:0000313" key="3">
    <source>
        <dbReference type="Proteomes" id="UP001213000"/>
    </source>
</evidence>
<dbReference type="AlphaFoldDB" id="A0AAD5VL37"/>
<feature type="region of interest" description="Disordered" evidence="1">
    <location>
        <begin position="1"/>
        <end position="60"/>
    </location>
</feature>
<comment type="caution">
    <text evidence="2">The sequence shown here is derived from an EMBL/GenBank/DDBJ whole genome shotgun (WGS) entry which is preliminary data.</text>
</comment>
<evidence type="ECO:0000256" key="1">
    <source>
        <dbReference type="SAM" id="MobiDB-lite"/>
    </source>
</evidence>
<gene>
    <name evidence="2" type="ORF">NP233_g12030</name>
</gene>
<reference evidence="2" key="1">
    <citation type="submission" date="2022-07" db="EMBL/GenBank/DDBJ databases">
        <title>Genome Sequence of Leucocoprinus birnbaumii.</title>
        <authorList>
            <person name="Buettner E."/>
        </authorList>
    </citation>
    <scope>NUCLEOTIDE SEQUENCE</scope>
    <source>
        <strain evidence="2">VT141</strain>
    </source>
</reference>
<protein>
    <submittedName>
        <fullName evidence="2">Uncharacterized protein</fullName>
    </submittedName>
</protein>
<evidence type="ECO:0000313" key="2">
    <source>
        <dbReference type="EMBL" id="KAJ3556216.1"/>
    </source>
</evidence>
<dbReference type="EMBL" id="JANIEX010001600">
    <property type="protein sequence ID" value="KAJ3556216.1"/>
    <property type="molecule type" value="Genomic_DNA"/>
</dbReference>